<dbReference type="SMART" id="SM00774">
    <property type="entry name" value="WRKY"/>
    <property type="match status" value="1"/>
</dbReference>
<evidence type="ECO:0000256" key="3">
    <source>
        <dbReference type="ARBA" id="ARBA00023125"/>
    </source>
</evidence>
<dbReference type="PANTHER" id="PTHR31221:SF334">
    <property type="entry name" value="WRKY TRANSCRIPTION FACTOR 57-RELATED"/>
    <property type="match status" value="1"/>
</dbReference>
<dbReference type="AlphaFoldDB" id="A0A317Y6C0"/>
<feature type="compositionally biased region" description="Low complexity" evidence="6">
    <location>
        <begin position="255"/>
        <end position="273"/>
    </location>
</feature>
<dbReference type="EMBL" id="NCVQ01000001">
    <property type="protein sequence ID" value="PWZ54250.1"/>
    <property type="molecule type" value="Genomic_DNA"/>
</dbReference>
<dbReference type="InterPro" id="IPR044810">
    <property type="entry name" value="WRKY_plant"/>
</dbReference>
<dbReference type="InterPro" id="IPR036576">
    <property type="entry name" value="WRKY_dom_sf"/>
</dbReference>
<dbReference type="ExpressionAtlas" id="A0A317Y6C0">
    <property type="expression patterns" value="baseline and differential"/>
</dbReference>
<keyword evidence="2" id="KW-0805">Transcription regulation</keyword>
<dbReference type="Gene3D" id="2.20.25.80">
    <property type="entry name" value="WRKY domain"/>
    <property type="match status" value="1"/>
</dbReference>
<evidence type="ECO:0000256" key="1">
    <source>
        <dbReference type="ARBA" id="ARBA00004123"/>
    </source>
</evidence>
<feature type="region of interest" description="Disordered" evidence="6">
    <location>
        <begin position="1"/>
        <end position="20"/>
    </location>
</feature>
<comment type="subcellular location">
    <subcellularLocation>
        <location evidence="1">Nucleus</location>
    </subcellularLocation>
</comment>
<dbReference type="InterPro" id="IPR003657">
    <property type="entry name" value="WRKY_dom"/>
</dbReference>
<evidence type="ECO:0000256" key="6">
    <source>
        <dbReference type="SAM" id="MobiDB-lite"/>
    </source>
</evidence>
<dbReference type="GO" id="GO:0003700">
    <property type="term" value="F:DNA-binding transcription factor activity"/>
    <property type="evidence" value="ECO:0007669"/>
    <property type="project" value="InterPro"/>
</dbReference>
<dbReference type="PROSITE" id="PS50811">
    <property type="entry name" value="WRKY"/>
    <property type="match status" value="1"/>
</dbReference>
<dbReference type="PANTHER" id="PTHR31221">
    <property type="entry name" value="WRKY TRANSCRIPTION FACTOR PROTEIN 1-RELATED"/>
    <property type="match status" value="1"/>
</dbReference>
<dbReference type="GO" id="GO:0005634">
    <property type="term" value="C:nucleus"/>
    <property type="evidence" value="ECO:0007669"/>
    <property type="project" value="UniProtKB-SubCell"/>
</dbReference>
<dbReference type="FunFam" id="2.20.25.80:FF:000003">
    <property type="entry name" value="WRKY transcription factor 57"/>
    <property type="match status" value="1"/>
</dbReference>
<feature type="region of interest" description="Disordered" evidence="6">
    <location>
        <begin position="246"/>
        <end position="309"/>
    </location>
</feature>
<keyword evidence="3" id="KW-0238">DNA-binding</keyword>
<sequence length="332" mass="34656">MAGAAGDRSEEDVGTDWPFGGVDAFTEYSSFFAEPGWPGGLAGELIPVLDLPEAAAPLPAQLSTEEPSEEPAPARSGDAGASSSSSGDGAAPGNGDGDDDRKAAPAAEAAGRKPAAKKGLKRARQPRFAFMTKTELDHLDDGYRWRKYGQKAVKNSPFPRSYYRCTNSKCTVKKRVERSSDDPSVVITTYEGQHCHSIGPFQRGGGGGAAAARYHSAAAVALAEQMYSSSTTSSFIPAARQQLFSLPPLHPQSSPPSSETTPPPVVSSVTTTSFQRANDGDELWRTGTGYGSGVSVAQSPSTPPSVPPPVVSVQKAGLLDDMVPHGVRHGTP</sequence>
<keyword evidence="5" id="KW-0539">Nucleus</keyword>
<feature type="region of interest" description="Disordered" evidence="6">
    <location>
        <begin position="56"/>
        <end position="126"/>
    </location>
</feature>
<comment type="caution">
    <text evidence="7">The sequence shown here is derived from an EMBL/GenBank/DDBJ whole genome shotgun (WGS) entry which is preliminary data.</text>
</comment>
<evidence type="ECO:0000256" key="5">
    <source>
        <dbReference type="ARBA" id="ARBA00023242"/>
    </source>
</evidence>
<keyword evidence="4" id="KW-0804">Transcription</keyword>
<accession>A0A317Y6C0</accession>
<dbReference type="GO" id="GO:0043565">
    <property type="term" value="F:sequence-specific DNA binding"/>
    <property type="evidence" value="ECO:0007669"/>
    <property type="project" value="InterPro"/>
</dbReference>
<feature type="compositionally biased region" description="Basic residues" evidence="6">
    <location>
        <begin position="114"/>
        <end position="125"/>
    </location>
</feature>
<feature type="compositionally biased region" description="Low complexity" evidence="6">
    <location>
        <begin position="71"/>
        <end position="89"/>
    </location>
</feature>
<feature type="compositionally biased region" description="Low complexity" evidence="6">
    <location>
        <begin position="104"/>
        <end position="113"/>
    </location>
</feature>
<evidence type="ECO:0000313" key="7">
    <source>
        <dbReference type="EMBL" id="PWZ54250.1"/>
    </source>
</evidence>
<name>A0A317Y6C0_MAIZE</name>
<organism evidence="7">
    <name type="scientific">Zea mays</name>
    <name type="common">Maize</name>
    <dbReference type="NCBI Taxonomy" id="4577"/>
    <lineage>
        <taxon>Eukaryota</taxon>
        <taxon>Viridiplantae</taxon>
        <taxon>Streptophyta</taxon>
        <taxon>Embryophyta</taxon>
        <taxon>Tracheophyta</taxon>
        <taxon>Spermatophyta</taxon>
        <taxon>Magnoliopsida</taxon>
        <taxon>Liliopsida</taxon>
        <taxon>Poales</taxon>
        <taxon>Poaceae</taxon>
        <taxon>PACMAD clade</taxon>
        <taxon>Panicoideae</taxon>
        <taxon>Andropogonodae</taxon>
        <taxon>Andropogoneae</taxon>
        <taxon>Tripsacinae</taxon>
        <taxon>Zea</taxon>
    </lineage>
</organism>
<evidence type="ECO:0000256" key="2">
    <source>
        <dbReference type="ARBA" id="ARBA00023015"/>
    </source>
</evidence>
<dbReference type="SMR" id="A0A317Y6C0"/>
<dbReference type="SUPFAM" id="SSF118290">
    <property type="entry name" value="WRKY DNA-binding domain"/>
    <property type="match status" value="1"/>
</dbReference>
<protein>
    <submittedName>
        <fullName evidence="7">Putative WRKY transcription factor 57</fullName>
    </submittedName>
</protein>
<gene>
    <name evidence="7" type="ORF">Zm00014a_021685</name>
</gene>
<proteinExistence type="predicted"/>
<dbReference type="Proteomes" id="UP000251960">
    <property type="component" value="Chromosome 1"/>
</dbReference>
<dbReference type="Pfam" id="PF03106">
    <property type="entry name" value="WRKY"/>
    <property type="match status" value="1"/>
</dbReference>
<evidence type="ECO:0000256" key="4">
    <source>
        <dbReference type="ARBA" id="ARBA00023163"/>
    </source>
</evidence>
<reference evidence="7" key="1">
    <citation type="journal article" date="2018" name="Nat. Genet.">
        <title>Extensive intraspecific gene order and gene structural variations between Mo17 and other maize genomes.</title>
        <authorList>
            <person name="Sun S."/>
            <person name="Zhou Y."/>
            <person name="Chen J."/>
            <person name="Shi J."/>
            <person name="Zhao H."/>
            <person name="Zhao H."/>
            <person name="Song W."/>
            <person name="Zhang M."/>
            <person name="Cui Y."/>
            <person name="Dong X."/>
            <person name="Liu H."/>
            <person name="Ma X."/>
            <person name="Jiao Y."/>
            <person name="Wang B."/>
            <person name="Wei X."/>
            <person name="Stein J.C."/>
            <person name="Glaubitz J.C."/>
            <person name="Lu F."/>
            <person name="Yu G."/>
            <person name="Liang C."/>
            <person name="Fengler K."/>
            <person name="Li B."/>
            <person name="Rafalski A."/>
            <person name="Schnable P.S."/>
            <person name="Ware D.H."/>
            <person name="Buckler E.S."/>
            <person name="Lai J."/>
        </authorList>
    </citation>
    <scope>NUCLEOTIDE SEQUENCE [LARGE SCALE GENOMIC DNA]</scope>
    <source>
        <tissue evidence="7">Seedling</tissue>
    </source>
</reference>